<protein>
    <submittedName>
        <fullName evidence="3">Uncharacterized protein</fullName>
    </submittedName>
</protein>
<feature type="transmembrane region" description="Helical" evidence="2">
    <location>
        <begin position="6"/>
        <end position="26"/>
    </location>
</feature>
<comment type="caution">
    <text evidence="3">The sequence shown here is derived from an EMBL/GenBank/DDBJ whole genome shotgun (WGS) entry which is preliminary data.</text>
</comment>
<evidence type="ECO:0000256" key="2">
    <source>
        <dbReference type="SAM" id="Phobius"/>
    </source>
</evidence>
<dbReference type="Proteomes" id="UP000192591">
    <property type="component" value="Unassembled WGS sequence"/>
</dbReference>
<accession>A0A1V9A1T9</accession>
<evidence type="ECO:0000313" key="4">
    <source>
        <dbReference type="Proteomes" id="UP000192591"/>
    </source>
</evidence>
<keyword evidence="2" id="KW-1133">Transmembrane helix</keyword>
<feature type="compositionally biased region" description="Basic and acidic residues" evidence="1">
    <location>
        <begin position="293"/>
        <end position="302"/>
    </location>
</feature>
<keyword evidence="2" id="KW-0812">Transmembrane</keyword>
<organism evidence="3 4">
    <name type="scientific">Saccharomonospora piscinae</name>
    <dbReference type="NCBI Taxonomy" id="687388"/>
    <lineage>
        <taxon>Bacteria</taxon>
        <taxon>Bacillati</taxon>
        <taxon>Actinomycetota</taxon>
        <taxon>Actinomycetes</taxon>
        <taxon>Pseudonocardiales</taxon>
        <taxon>Pseudonocardiaceae</taxon>
        <taxon>Saccharomonospora</taxon>
    </lineage>
</organism>
<gene>
    <name evidence="3" type="ORF">B1813_15990</name>
</gene>
<dbReference type="STRING" id="1962155.B1813_15990"/>
<sequence>MSVFGQVWVFSAVAFVLGAFLSWLFLARPAQRRAAELQRSLTSAPSAARSGRAGGAERTRIAPAAGSREDEDDPVAPATRQVEPASSAPDSATPQEVTEHLAPAPGWLEQDSLQGRGASARPEASQVDDIDEDFSRLDALEPDYPEYGDEADADEPTQYRGAYGGLGTGSSEDDRGGRRGGSLFEPAPDADPGDSATYAYGDGPESEDTPEHGERTTLLPKRQPGRSAESFDAPRPVEPSMRPVARRGQDSGGGHGGSLFEPSDTPPPIRSQAGEGALPPGPFGPGSAMPKPGGERPSEDFTVKASVTALRYCAEGSEQYPRMVAEVWFRTPADAERVGFRPLSS</sequence>
<name>A0A1V9A1T9_SACPI</name>
<dbReference type="AlphaFoldDB" id="A0A1V9A1T9"/>
<evidence type="ECO:0000313" key="3">
    <source>
        <dbReference type="EMBL" id="OQO91000.1"/>
    </source>
</evidence>
<feature type="region of interest" description="Disordered" evidence="1">
    <location>
        <begin position="38"/>
        <end position="302"/>
    </location>
</feature>
<feature type="compositionally biased region" description="Acidic residues" evidence="1">
    <location>
        <begin position="140"/>
        <end position="155"/>
    </location>
</feature>
<dbReference type="RefSeq" id="WP_081193215.1">
    <property type="nucleotide sequence ID" value="NZ_MWIH01000006.1"/>
</dbReference>
<dbReference type="EMBL" id="MWIH01000006">
    <property type="protein sequence ID" value="OQO91000.1"/>
    <property type="molecule type" value="Genomic_DNA"/>
</dbReference>
<keyword evidence="4" id="KW-1185">Reference proteome</keyword>
<reference evidence="3 4" key="1">
    <citation type="submission" date="2017-02" db="EMBL/GenBank/DDBJ databases">
        <title>Draft genome of Saccharomonospora sp. 154.</title>
        <authorList>
            <person name="Alonso-Carmona G.S."/>
            <person name="De La Haba R."/>
            <person name="Vera-Gargallo B."/>
            <person name="Sandoval-Trujillo A.H."/>
            <person name="Ramirez-Duran N."/>
            <person name="Ventosa A."/>
        </authorList>
    </citation>
    <scope>NUCLEOTIDE SEQUENCE [LARGE SCALE GENOMIC DNA]</scope>
    <source>
        <strain evidence="3 4">LRS4.154</strain>
    </source>
</reference>
<proteinExistence type="predicted"/>
<evidence type="ECO:0000256" key="1">
    <source>
        <dbReference type="SAM" id="MobiDB-lite"/>
    </source>
</evidence>
<keyword evidence="2" id="KW-0472">Membrane</keyword>